<dbReference type="Gene3D" id="2.30.130.40">
    <property type="entry name" value="LON domain-like"/>
    <property type="match status" value="1"/>
</dbReference>
<name>A0A062XVS4_9BACT</name>
<dbReference type="InterPro" id="IPR008268">
    <property type="entry name" value="Peptidase_S16_AS"/>
</dbReference>
<evidence type="ECO:0000256" key="11">
    <source>
        <dbReference type="PIRSR" id="PIRSR001174-1"/>
    </source>
</evidence>
<evidence type="ECO:0000313" key="18">
    <source>
        <dbReference type="EMBL" id="KDA53484.1"/>
    </source>
</evidence>
<proteinExistence type="evidence at transcript level"/>
<dbReference type="Gene3D" id="1.10.8.60">
    <property type="match status" value="1"/>
</dbReference>
<dbReference type="Pfam" id="PF22667">
    <property type="entry name" value="Lon_lid"/>
    <property type="match status" value="1"/>
</dbReference>
<sequence>MSEKNPKPEETIPIPDVLPAVALKDVVLFPYVMIQLSIGRPRSVAAVDVAAASDRLFVVLTQKDPTQENPSPDDLYRVGTVVAITRMVKLPDGSMRILVQGVTRAQVEYFVEEDPFFRVRITRLDEPPTDHNDLEVEAFIRTIRANLEKVAELGKQISPEVMLIAAQLEDGARLADLVASNLNLKPADAQKVLEAMDLKARLRIVNEFLEHEIALLEVQRQIASQVQGEMDKTQREYMLRQQLKQIQKQLGETDDVEAEIARYQEMMSQKKLSDEARQEAEKQLRRLRITSPESAEASVIRTYLDWLLGLPWGIYSEDNLDLENAREVLDQDHYDLEKIKQRIIEFLAVRKLKPEGKGPILCFVGPPGVGKTSLGRSIARALGRKFVRISLGGVHDEAEIRGHRRTYVGALPGRIIQGINQAGTANPVFMLDEIDKIGADFRGDPSAALLEVLDPEQNSSFRDHYLDVAFDLSRVLFIATANVTETIHPAFLDRMEVLRLSGYTEEEKLHIAFRHLIPKQLEENGLPPEAVVFTKKGVQFLISRYTREAGLRNLEREIGAICRKVATKLAQGKPVRVRVTPRQVEKFLGPVKFLPETQLRDHQVGVATGLAWTPVGGDILHVEALALPGKGELRLTGHLGEVMKESAQAAASYLRANAATFGIPPEFFENHSFHVHVPAGAIPKDGPSAGITVLAALASVASGRPVRRDLAMTGEITLRGQILPVGGIKEKLLAALRAGIFEVCIPKENQRDLTELPPPLRRKLTVHLVEEAGEVLKLALLPRPEAPQVPVAAPATEASQPGAESTP</sequence>
<dbReference type="InterPro" id="IPR003959">
    <property type="entry name" value="ATPase_AAA_core"/>
</dbReference>
<dbReference type="SUPFAM" id="SSF52540">
    <property type="entry name" value="P-loop containing nucleoside triphosphate hydrolases"/>
    <property type="match status" value="1"/>
</dbReference>
<keyword evidence="4 9" id="KW-0547">Nucleotide-binding</keyword>
<evidence type="ECO:0000256" key="8">
    <source>
        <dbReference type="ARBA" id="ARBA00023016"/>
    </source>
</evidence>
<dbReference type="STRING" id="1312852.EG19_04555"/>
<dbReference type="PROSITE" id="PS51787">
    <property type="entry name" value="LON_N"/>
    <property type="match status" value="1"/>
</dbReference>
<dbReference type="Pfam" id="PF05362">
    <property type="entry name" value="Lon_C"/>
    <property type="match status" value="1"/>
</dbReference>
<evidence type="ECO:0000256" key="2">
    <source>
        <dbReference type="ARBA" id="ARBA00022490"/>
    </source>
</evidence>
<dbReference type="SUPFAM" id="SSF54211">
    <property type="entry name" value="Ribosomal protein S5 domain 2-like"/>
    <property type="match status" value="1"/>
</dbReference>
<dbReference type="GO" id="GO:0005737">
    <property type="term" value="C:cytoplasm"/>
    <property type="evidence" value="ECO:0007669"/>
    <property type="project" value="UniProtKB-SubCell"/>
</dbReference>
<organism evidence="18 19">
    <name type="scientific">Thermoanaerobaculum aquaticum</name>
    <dbReference type="NCBI Taxonomy" id="1312852"/>
    <lineage>
        <taxon>Bacteria</taxon>
        <taxon>Pseudomonadati</taxon>
        <taxon>Acidobacteriota</taxon>
        <taxon>Thermoanaerobaculia</taxon>
        <taxon>Thermoanaerobaculales</taxon>
        <taxon>Thermoanaerobaculaceae</taxon>
        <taxon>Thermoanaerobaculum</taxon>
    </lineage>
</organism>
<dbReference type="PIRSF" id="PIRSF001174">
    <property type="entry name" value="Lon_proteas"/>
    <property type="match status" value="1"/>
</dbReference>
<feature type="binding site" evidence="9 12">
    <location>
        <begin position="365"/>
        <end position="372"/>
    </location>
    <ligand>
        <name>ATP</name>
        <dbReference type="ChEBI" id="CHEBI:30616"/>
    </ligand>
</feature>
<dbReference type="Pfam" id="PF02190">
    <property type="entry name" value="LON_substr_bdg"/>
    <property type="match status" value="1"/>
</dbReference>
<dbReference type="Gene3D" id="1.20.5.5270">
    <property type="match status" value="1"/>
</dbReference>
<dbReference type="Pfam" id="PF00004">
    <property type="entry name" value="AAA"/>
    <property type="match status" value="1"/>
</dbReference>
<dbReference type="SMART" id="SM00382">
    <property type="entry name" value="AAA"/>
    <property type="match status" value="1"/>
</dbReference>
<comment type="subcellular location">
    <subcellularLocation>
        <location evidence="1 9 10">Cytoplasm</location>
    </subcellularLocation>
</comment>
<evidence type="ECO:0000259" key="17">
    <source>
        <dbReference type="PROSITE" id="PS51787"/>
    </source>
</evidence>
<dbReference type="EMBL" id="JMFG01000020">
    <property type="protein sequence ID" value="KDA53484.1"/>
    <property type="molecule type" value="Genomic_DNA"/>
</dbReference>
<evidence type="ECO:0000256" key="13">
    <source>
        <dbReference type="PROSITE-ProRule" id="PRU01122"/>
    </source>
</evidence>
<dbReference type="PRINTS" id="PR00830">
    <property type="entry name" value="ENDOLAPTASE"/>
</dbReference>
<dbReference type="CDD" id="cd19500">
    <property type="entry name" value="RecA-like_Lon"/>
    <property type="match status" value="1"/>
</dbReference>
<accession>A0A062XVS4</accession>
<dbReference type="SUPFAM" id="SSF88697">
    <property type="entry name" value="PUA domain-like"/>
    <property type="match status" value="1"/>
</dbReference>
<evidence type="ECO:0000256" key="4">
    <source>
        <dbReference type="ARBA" id="ARBA00022741"/>
    </source>
</evidence>
<feature type="domain" description="Lon N-terminal" evidence="17">
    <location>
        <begin position="18"/>
        <end position="213"/>
    </location>
</feature>
<feature type="domain" description="Lon proteolytic" evidence="16">
    <location>
        <begin position="601"/>
        <end position="782"/>
    </location>
</feature>
<dbReference type="InterPro" id="IPR014721">
    <property type="entry name" value="Ribsml_uS5_D2-typ_fold_subgr"/>
</dbReference>
<dbReference type="HAMAP" id="MF_01973">
    <property type="entry name" value="lon_bact"/>
    <property type="match status" value="1"/>
</dbReference>
<evidence type="ECO:0000256" key="1">
    <source>
        <dbReference type="ARBA" id="ARBA00004496"/>
    </source>
</evidence>
<dbReference type="GO" id="GO:0004252">
    <property type="term" value="F:serine-type endopeptidase activity"/>
    <property type="evidence" value="ECO:0007669"/>
    <property type="project" value="UniProtKB-UniRule"/>
</dbReference>
<dbReference type="InterPro" id="IPR008269">
    <property type="entry name" value="Lon_proteolytic"/>
</dbReference>
<dbReference type="RefSeq" id="WP_038049281.1">
    <property type="nucleotide sequence ID" value="NZ_JMFG01000020.1"/>
</dbReference>
<dbReference type="EC" id="3.4.21.53" evidence="9 10"/>
<dbReference type="InterPro" id="IPR027065">
    <property type="entry name" value="Lon_Prtase"/>
</dbReference>
<dbReference type="Gene3D" id="3.40.50.300">
    <property type="entry name" value="P-loop containing nucleotide triphosphate hydrolases"/>
    <property type="match status" value="1"/>
</dbReference>
<comment type="function">
    <text evidence="9">ATP-dependent serine protease that mediates the selective degradation of mutant and abnormal proteins as well as certain short-lived regulatory proteins. Required for cellular homeostasis and for survival from DNA damage and developmental changes induced by stress. Degrades polypeptides processively to yield small peptide fragments that are 5 to 10 amino acids long. Binds to DNA in a double-stranded, site-specific manner.</text>
</comment>
<feature type="coiled-coil region" evidence="15">
    <location>
        <begin position="246"/>
        <end position="290"/>
    </location>
</feature>
<feature type="active site" evidence="9 11">
    <location>
        <position position="731"/>
    </location>
</feature>
<keyword evidence="7 9" id="KW-0067">ATP-binding</keyword>
<comment type="caution">
    <text evidence="18">The sequence shown here is derived from an EMBL/GenBank/DDBJ whole genome shotgun (WGS) entry which is preliminary data.</text>
</comment>
<keyword evidence="2 9" id="KW-0963">Cytoplasm</keyword>
<evidence type="ECO:0000256" key="5">
    <source>
        <dbReference type="ARBA" id="ARBA00022801"/>
    </source>
</evidence>
<evidence type="ECO:0000256" key="9">
    <source>
        <dbReference type="HAMAP-Rule" id="MF_01973"/>
    </source>
</evidence>
<dbReference type="Proteomes" id="UP000027284">
    <property type="component" value="Unassembled WGS sequence"/>
</dbReference>
<dbReference type="PROSITE" id="PS51786">
    <property type="entry name" value="LON_PROTEOLYTIC"/>
    <property type="match status" value="1"/>
</dbReference>
<dbReference type="InterPro" id="IPR046336">
    <property type="entry name" value="Lon_prtase_N_sf"/>
</dbReference>
<dbReference type="Gene3D" id="1.20.58.1480">
    <property type="match status" value="1"/>
</dbReference>
<dbReference type="NCBIfam" id="TIGR00763">
    <property type="entry name" value="lon"/>
    <property type="match status" value="1"/>
</dbReference>
<dbReference type="PANTHER" id="PTHR10046">
    <property type="entry name" value="ATP DEPENDENT LON PROTEASE FAMILY MEMBER"/>
    <property type="match status" value="1"/>
</dbReference>
<dbReference type="InterPro" id="IPR015947">
    <property type="entry name" value="PUA-like_sf"/>
</dbReference>
<protein>
    <recommendedName>
        <fullName evidence="9 10">Lon protease</fullName>
        <ecNumber evidence="9 10">3.4.21.53</ecNumber>
    </recommendedName>
    <alternativeName>
        <fullName evidence="9">ATP-dependent protease La</fullName>
    </alternativeName>
</protein>
<evidence type="ECO:0000256" key="3">
    <source>
        <dbReference type="ARBA" id="ARBA00022670"/>
    </source>
</evidence>
<comment type="induction">
    <text evidence="9">By heat shock.</text>
</comment>
<evidence type="ECO:0000256" key="10">
    <source>
        <dbReference type="PIRNR" id="PIRNR001174"/>
    </source>
</evidence>
<keyword evidence="5 9" id="KW-0378">Hydrolase</keyword>
<keyword evidence="6 9" id="KW-0720">Serine protease</keyword>
<comment type="similarity">
    <text evidence="9 10 13 14">Belongs to the peptidase S16 family.</text>
</comment>
<comment type="subunit">
    <text evidence="9 10">Homohexamer. Organized in a ring with a central cavity.</text>
</comment>
<gene>
    <name evidence="9" type="primary">lon</name>
    <name evidence="18" type="ORF">EG19_04555</name>
</gene>
<evidence type="ECO:0000256" key="14">
    <source>
        <dbReference type="RuleBase" id="RU000591"/>
    </source>
</evidence>
<keyword evidence="3 9" id="KW-0645">Protease</keyword>
<dbReference type="GO" id="GO:0034605">
    <property type="term" value="P:cellular response to heat"/>
    <property type="evidence" value="ECO:0007669"/>
    <property type="project" value="UniProtKB-UniRule"/>
</dbReference>
<dbReference type="Gene3D" id="3.30.230.10">
    <property type="match status" value="1"/>
</dbReference>
<dbReference type="GO" id="GO:0016887">
    <property type="term" value="F:ATP hydrolysis activity"/>
    <property type="evidence" value="ECO:0007669"/>
    <property type="project" value="UniProtKB-UniRule"/>
</dbReference>
<dbReference type="AlphaFoldDB" id="A0A062XVS4"/>
<keyword evidence="8 9" id="KW-0346">Stress response</keyword>
<keyword evidence="15" id="KW-0175">Coiled coil</keyword>
<evidence type="ECO:0000256" key="6">
    <source>
        <dbReference type="ARBA" id="ARBA00022825"/>
    </source>
</evidence>
<dbReference type="GO" id="GO:0004176">
    <property type="term" value="F:ATP-dependent peptidase activity"/>
    <property type="evidence" value="ECO:0007669"/>
    <property type="project" value="UniProtKB-UniRule"/>
</dbReference>
<evidence type="ECO:0000256" key="12">
    <source>
        <dbReference type="PIRSR" id="PIRSR001174-2"/>
    </source>
</evidence>
<dbReference type="GO" id="GO:0005524">
    <property type="term" value="F:ATP binding"/>
    <property type="evidence" value="ECO:0007669"/>
    <property type="project" value="UniProtKB-UniRule"/>
</dbReference>
<dbReference type="GO" id="GO:0043565">
    <property type="term" value="F:sequence-specific DNA binding"/>
    <property type="evidence" value="ECO:0007669"/>
    <property type="project" value="UniProtKB-UniRule"/>
</dbReference>
<evidence type="ECO:0000256" key="15">
    <source>
        <dbReference type="SAM" id="Coils"/>
    </source>
</evidence>
<comment type="catalytic activity">
    <reaction evidence="9 10 13">
        <text>Hydrolysis of proteins in presence of ATP.</text>
        <dbReference type="EC" id="3.4.21.53"/>
    </reaction>
</comment>
<evidence type="ECO:0000313" key="19">
    <source>
        <dbReference type="Proteomes" id="UP000027284"/>
    </source>
</evidence>
<dbReference type="InterPro" id="IPR054594">
    <property type="entry name" value="Lon_lid"/>
</dbReference>
<dbReference type="InterPro" id="IPR004815">
    <property type="entry name" value="Lon_bac/euk-typ"/>
</dbReference>
<dbReference type="FunFam" id="3.40.50.300:FF:000382">
    <property type="entry name" value="Lon protease homolog 2, peroxisomal"/>
    <property type="match status" value="1"/>
</dbReference>
<dbReference type="InterPro" id="IPR027543">
    <property type="entry name" value="Lon_bac"/>
</dbReference>
<dbReference type="PROSITE" id="PS01046">
    <property type="entry name" value="LON_SER"/>
    <property type="match status" value="1"/>
</dbReference>
<dbReference type="OrthoDB" id="9803599at2"/>
<keyword evidence="19" id="KW-1185">Reference proteome</keyword>
<dbReference type="InterPro" id="IPR027417">
    <property type="entry name" value="P-loop_NTPase"/>
</dbReference>
<dbReference type="SMART" id="SM00464">
    <property type="entry name" value="LON"/>
    <property type="match status" value="1"/>
</dbReference>
<evidence type="ECO:0000259" key="16">
    <source>
        <dbReference type="PROSITE" id="PS51786"/>
    </source>
</evidence>
<dbReference type="InterPro" id="IPR020568">
    <property type="entry name" value="Ribosomal_Su5_D2-typ_SF"/>
</dbReference>
<dbReference type="InterPro" id="IPR003111">
    <property type="entry name" value="Lon_prtase_N"/>
</dbReference>
<evidence type="ECO:0000256" key="7">
    <source>
        <dbReference type="ARBA" id="ARBA00022840"/>
    </source>
</evidence>
<dbReference type="InterPro" id="IPR003593">
    <property type="entry name" value="AAA+_ATPase"/>
</dbReference>
<reference evidence="18 19" key="1">
    <citation type="submission" date="2014-04" db="EMBL/GenBank/DDBJ databases">
        <title>The Genome Sequence of Thermoanaerobaculum aquaticum MP-01, The First Cultivated Group 23 Acidobacterium.</title>
        <authorList>
            <person name="Stamps B.W."/>
            <person name="Losey N.A."/>
            <person name="Lawson P.A."/>
            <person name="Stevenson B.S."/>
        </authorList>
    </citation>
    <scope>NUCLEOTIDE SEQUENCE [LARGE SCALE GENOMIC DNA]</scope>
    <source>
        <strain evidence="18 19">MP-01</strain>
    </source>
</reference>
<feature type="active site" evidence="9 11">
    <location>
        <position position="688"/>
    </location>
</feature>
<dbReference type="GO" id="GO:0006515">
    <property type="term" value="P:protein quality control for misfolded or incompletely synthesized proteins"/>
    <property type="evidence" value="ECO:0007669"/>
    <property type="project" value="UniProtKB-UniRule"/>
</dbReference>